<reference evidence="2 3" key="1">
    <citation type="submission" date="2018-10" db="EMBL/GenBank/DDBJ databases">
        <title>Genomic Encyclopedia of Type Strains, Phase IV (KMG-IV): sequencing the most valuable type-strain genomes for metagenomic binning, comparative biology and taxonomic classification.</title>
        <authorList>
            <person name="Goeker M."/>
        </authorList>
    </citation>
    <scope>NUCLEOTIDE SEQUENCE [LARGE SCALE GENOMIC DNA]</scope>
    <source>
        <strain evidence="2 3">DSM 23229</strain>
    </source>
</reference>
<feature type="transmembrane region" description="Helical" evidence="1">
    <location>
        <begin position="364"/>
        <end position="387"/>
    </location>
</feature>
<feature type="transmembrane region" description="Helical" evidence="1">
    <location>
        <begin position="256"/>
        <end position="274"/>
    </location>
</feature>
<name>A0A420WZP0_9GAMM</name>
<gene>
    <name evidence="2" type="ORF">C7446_0677</name>
</gene>
<comment type="caution">
    <text evidence="2">The sequence shown here is derived from an EMBL/GenBank/DDBJ whole genome shotgun (WGS) entry which is preliminary data.</text>
</comment>
<dbReference type="AlphaFoldDB" id="A0A420WZP0"/>
<sequence length="461" mass="50425">MRDYRRSDGETIHLALGPFKVRLPFIHYRFEWPDYFQGLLMCAVDLAAIPLMTELLGMPFEVALAVVLLNGFLYLTHHLLGDPVVPGWITPAIPLLMAYCQTFPEGPERIHALIAFQLMLGLFCIGLGGTGLSRRVVQLVPPAIRAGVIIGAGIAAVITVFEAGGRFDSFPWTISIAIGAAFYIIFSRHFARLKANHASWYTLGKLGIFPIIVLAIIIAPLFGEAPWPSIEWGITSPDFATLWSDYTVFGLGMPPLIMFLQAIPTVLAAYIVLFGDVLQGKALLDEADDVRRDEHIDYDPDRAHLIFGGRNTTMSLIGPDVAMCGPLWAAMHVVIVERFKEGRKAMDSIFGGAGSFRWGTNTGLLLLPIVSLVQPILGIALALTLLIQGYVSVRIGVLAARSQRDLGIAGVIAAVLATRGATWAFAVGVVLCLLIYGRHFFTVENDRTFRHTDDEQEGDPD</sequence>
<feature type="transmembrane region" description="Helical" evidence="1">
    <location>
        <begin position="144"/>
        <end position="163"/>
    </location>
</feature>
<feature type="transmembrane region" description="Helical" evidence="1">
    <location>
        <begin position="60"/>
        <end position="80"/>
    </location>
</feature>
<feature type="transmembrane region" description="Helical" evidence="1">
    <location>
        <begin position="169"/>
        <end position="186"/>
    </location>
</feature>
<evidence type="ECO:0000313" key="3">
    <source>
        <dbReference type="Proteomes" id="UP000281975"/>
    </source>
</evidence>
<keyword evidence="3" id="KW-1185">Reference proteome</keyword>
<evidence type="ECO:0000313" key="2">
    <source>
        <dbReference type="EMBL" id="RKR06685.1"/>
    </source>
</evidence>
<evidence type="ECO:0000256" key="1">
    <source>
        <dbReference type="SAM" id="Phobius"/>
    </source>
</evidence>
<keyword evidence="1" id="KW-0472">Membrane</keyword>
<keyword evidence="1" id="KW-0812">Transmembrane</keyword>
<accession>A0A420WZP0</accession>
<proteinExistence type="predicted"/>
<organism evidence="2 3">
    <name type="scientific">Kushneria sinocarnis</name>
    <dbReference type="NCBI Taxonomy" id="595502"/>
    <lineage>
        <taxon>Bacteria</taxon>
        <taxon>Pseudomonadati</taxon>
        <taxon>Pseudomonadota</taxon>
        <taxon>Gammaproteobacteria</taxon>
        <taxon>Oceanospirillales</taxon>
        <taxon>Halomonadaceae</taxon>
        <taxon>Kushneria</taxon>
    </lineage>
</organism>
<feature type="transmembrane region" description="Helical" evidence="1">
    <location>
        <begin position="407"/>
        <end position="437"/>
    </location>
</feature>
<feature type="transmembrane region" description="Helical" evidence="1">
    <location>
        <begin position="198"/>
        <end position="222"/>
    </location>
</feature>
<dbReference type="Proteomes" id="UP000281975">
    <property type="component" value="Unassembled WGS sequence"/>
</dbReference>
<feature type="transmembrane region" description="Helical" evidence="1">
    <location>
        <begin position="110"/>
        <end position="132"/>
    </location>
</feature>
<dbReference type="RefSeq" id="WP_121171286.1">
    <property type="nucleotide sequence ID" value="NZ_RBIN01000002.1"/>
</dbReference>
<evidence type="ECO:0008006" key="4">
    <source>
        <dbReference type="Google" id="ProtNLM"/>
    </source>
</evidence>
<dbReference type="OrthoDB" id="354989at2"/>
<protein>
    <recommendedName>
        <fullName evidence="4">Permease family protein</fullName>
    </recommendedName>
</protein>
<keyword evidence="1" id="KW-1133">Transmembrane helix</keyword>
<dbReference type="EMBL" id="RBIN01000002">
    <property type="protein sequence ID" value="RKR06685.1"/>
    <property type="molecule type" value="Genomic_DNA"/>
</dbReference>